<dbReference type="KEGG" id="pfj:MYCFIDRAFT_40460"/>
<protein>
    <recommendedName>
        <fullName evidence="4">25S rRNA adenine-N(1) methyltransferase</fullName>
        <ecNumber evidence="4">2.1.1.-</ecNumber>
    </recommendedName>
</protein>
<accession>M3ACQ5</accession>
<dbReference type="GO" id="GO:0005730">
    <property type="term" value="C:nucleolus"/>
    <property type="evidence" value="ECO:0007669"/>
    <property type="project" value="UniProtKB-SubCell"/>
</dbReference>
<feature type="compositionally biased region" description="Basic residues" evidence="5">
    <location>
        <begin position="1"/>
        <end position="13"/>
    </location>
</feature>
<dbReference type="EC" id="2.1.1.-" evidence="4"/>
<dbReference type="GeneID" id="19339347"/>
<dbReference type="Proteomes" id="UP000016932">
    <property type="component" value="Unassembled WGS sequence"/>
</dbReference>
<feature type="binding site" evidence="4">
    <location>
        <position position="138"/>
    </location>
    <ligand>
        <name>S-adenosyl-L-methionine</name>
        <dbReference type="ChEBI" id="CHEBI:59789"/>
    </ligand>
</feature>
<evidence type="ECO:0000256" key="3">
    <source>
        <dbReference type="ARBA" id="ARBA00022691"/>
    </source>
</evidence>
<gene>
    <name evidence="6" type="ORF">MYCFIDRAFT_40460</name>
</gene>
<keyword evidence="3 4" id="KW-0949">S-adenosyl-L-methionine</keyword>
<dbReference type="Gene3D" id="3.40.50.150">
    <property type="entry name" value="Vaccinia Virus protein VP39"/>
    <property type="match status" value="1"/>
</dbReference>
<dbReference type="STRING" id="383855.M3ACQ5"/>
<dbReference type="GO" id="GO:0016433">
    <property type="term" value="F:rRNA (adenine) methyltransferase activity"/>
    <property type="evidence" value="ECO:0007669"/>
    <property type="project" value="UniProtKB-UniRule"/>
</dbReference>
<keyword evidence="7" id="KW-1185">Reference proteome</keyword>
<dbReference type="SUPFAM" id="SSF53335">
    <property type="entry name" value="S-adenosyl-L-methionine-dependent methyltransferases"/>
    <property type="match status" value="1"/>
</dbReference>
<keyword evidence="4" id="KW-0539">Nucleus</keyword>
<dbReference type="eggNOG" id="ENOG502R82D">
    <property type="taxonomic scope" value="Eukaryota"/>
</dbReference>
<dbReference type="InterPro" id="IPR021867">
    <property type="entry name" value="Bmt2/SAMTOR"/>
</dbReference>
<comment type="function">
    <text evidence="4">S-adenosyl-L-methionine-dependent methyltransferase that specifically methylates the N(1) position of an adenine present in helix 65 in 25S rRNA.</text>
</comment>
<dbReference type="EMBL" id="KB446559">
    <property type="protein sequence ID" value="EME82326.1"/>
    <property type="molecule type" value="Genomic_DNA"/>
</dbReference>
<feature type="compositionally biased region" description="Polar residues" evidence="5">
    <location>
        <begin position="17"/>
        <end position="32"/>
    </location>
</feature>
<dbReference type="HOGENOM" id="CLU_041583_1_0_1"/>
<reference evidence="6 7" key="1">
    <citation type="journal article" date="2012" name="PLoS Pathog.">
        <title>Diverse lifestyles and strategies of plant pathogenesis encoded in the genomes of eighteen Dothideomycetes fungi.</title>
        <authorList>
            <person name="Ohm R.A."/>
            <person name="Feau N."/>
            <person name="Henrissat B."/>
            <person name="Schoch C.L."/>
            <person name="Horwitz B.A."/>
            <person name="Barry K.W."/>
            <person name="Condon B.J."/>
            <person name="Copeland A.C."/>
            <person name="Dhillon B."/>
            <person name="Glaser F."/>
            <person name="Hesse C.N."/>
            <person name="Kosti I."/>
            <person name="LaButti K."/>
            <person name="Lindquist E.A."/>
            <person name="Lucas S."/>
            <person name="Salamov A.A."/>
            <person name="Bradshaw R.E."/>
            <person name="Ciuffetti L."/>
            <person name="Hamelin R.C."/>
            <person name="Kema G.H.J."/>
            <person name="Lawrence C."/>
            <person name="Scott J.A."/>
            <person name="Spatafora J.W."/>
            <person name="Turgeon B.G."/>
            <person name="de Wit P.J.G.M."/>
            <person name="Zhong S."/>
            <person name="Goodwin S.B."/>
            <person name="Grigoriev I.V."/>
        </authorList>
    </citation>
    <scope>NUCLEOTIDE SEQUENCE [LARGE SCALE GENOMIC DNA]</scope>
    <source>
        <strain evidence="6 7">CIRAD86</strain>
    </source>
</reference>
<evidence type="ECO:0000256" key="5">
    <source>
        <dbReference type="SAM" id="MobiDB-lite"/>
    </source>
</evidence>
<evidence type="ECO:0000256" key="2">
    <source>
        <dbReference type="ARBA" id="ARBA00022679"/>
    </source>
</evidence>
<dbReference type="InterPro" id="IPR029063">
    <property type="entry name" value="SAM-dependent_MTases_sf"/>
</dbReference>
<dbReference type="PANTHER" id="PTHR21008:SF1">
    <property type="entry name" value="25S RRNA (ADENINE(2142)-N(1))-METHYLTRANSFERASE"/>
    <property type="match status" value="1"/>
</dbReference>
<feature type="region of interest" description="Disordered" evidence="5">
    <location>
        <begin position="1"/>
        <end position="32"/>
    </location>
</feature>
<evidence type="ECO:0000313" key="6">
    <source>
        <dbReference type="EMBL" id="EME82326.1"/>
    </source>
</evidence>
<sequence>MASNHKKRPKSLKSGRPPTSQNQNPKTLSSKTTQAKIVKFHHLNKSLASAKASNNTSLIRALESEISSLGGLKAYQEASILGQSSSRGGDSSIVLVNWLQQEQQQHRENLRMLEIGALSTRNACSKHPNLFTEISRIDLSSQAPGILKQDFMHRPLPTSATEFFSIISLSLVLNFVPTPEGRGEMLRRTTKFLKAGGMLFLVLPAPCVLNSRYFDDERLTTIMGSLGYVMVKRKVSRKLGYWLWELRREGGDEGEQVFGKVKVRDGPGMNNFYVELRAPAKEVV</sequence>
<evidence type="ECO:0000313" key="7">
    <source>
        <dbReference type="Proteomes" id="UP000016932"/>
    </source>
</evidence>
<dbReference type="RefSeq" id="XP_007926999.1">
    <property type="nucleotide sequence ID" value="XM_007928808.1"/>
</dbReference>
<proteinExistence type="inferred from homology"/>
<feature type="binding site" evidence="4">
    <location>
        <position position="116"/>
    </location>
    <ligand>
        <name>S-adenosyl-L-methionine</name>
        <dbReference type="ChEBI" id="CHEBI:59789"/>
    </ligand>
</feature>
<dbReference type="OrthoDB" id="5954793at2759"/>
<dbReference type="AlphaFoldDB" id="M3ACQ5"/>
<evidence type="ECO:0000256" key="1">
    <source>
        <dbReference type="ARBA" id="ARBA00022603"/>
    </source>
</evidence>
<dbReference type="PANTHER" id="PTHR21008">
    <property type="entry name" value="S-ADENOSYLMETHIONINE SENSOR UPSTREAM OF MTORC1-RELATED"/>
    <property type="match status" value="1"/>
</dbReference>
<dbReference type="Pfam" id="PF11968">
    <property type="entry name" value="Bmt2"/>
    <property type="match status" value="1"/>
</dbReference>
<keyword evidence="1 4" id="KW-0489">Methyltransferase</keyword>
<evidence type="ECO:0000256" key="4">
    <source>
        <dbReference type="HAMAP-Rule" id="MF_03044"/>
    </source>
</evidence>
<dbReference type="VEuPathDB" id="FungiDB:MYCFIDRAFT_40460"/>
<comment type="subcellular location">
    <subcellularLocation>
        <location evidence="4">Nucleus</location>
        <location evidence="4">Nucleolus</location>
    </subcellularLocation>
</comment>
<keyword evidence="2 4" id="KW-0808">Transferase</keyword>
<name>M3ACQ5_PSEFD</name>
<organism evidence="6 7">
    <name type="scientific">Pseudocercospora fijiensis (strain CIRAD86)</name>
    <name type="common">Black leaf streak disease fungus</name>
    <name type="synonym">Mycosphaerella fijiensis</name>
    <dbReference type="NCBI Taxonomy" id="383855"/>
    <lineage>
        <taxon>Eukaryota</taxon>
        <taxon>Fungi</taxon>
        <taxon>Dikarya</taxon>
        <taxon>Ascomycota</taxon>
        <taxon>Pezizomycotina</taxon>
        <taxon>Dothideomycetes</taxon>
        <taxon>Dothideomycetidae</taxon>
        <taxon>Mycosphaerellales</taxon>
        <taxon>Mycosphaerellaceae</taxon>
        <taxon>Pseudocercospora</taxon>
    </lineage>
</organism>
<dbReference type="HAMAP" id="MF_03044">
    <property type="entry name" value="BMT2"/>
    <property type="match status" value="1"/>
</dbReference>
<comment type="similarity">
    <text evidence="4">Belongs to the BMT2 family.</text>
</comment>